<comment type="similarity">
    <text evidence="2">Belongs to the ABC transporter superfamily.</text>
</comment>
<dbReference type="PROSITE" id="PS00211">
    <property type="entry name" value="ABC_TRANSPORTER_1"/>
    <property type="match status" value="1"/>
</dbReference>
<keyword evidence="7" id="KW-0472">Membrane</keyword>
<dbReference type="eggNOG" id="COG1101">
    <property type="taxonomic scope" value="Bacteria"/>
</dbReference>
<dbReference type="Gene3D" id="3.40.50.300">
    <property type="entry name" value="P-loop containing nucleotide triphosphate hydrolases"/>
    <property type="match status" value="1"/>
</dbReference>
<dbReference type="OrthoDB" id="9776369at2"/>
<evidence type="ECO:0000256" key="6">
    <source>
        <dbReference type="ARBA" id="ARBA00022840"/>
    </source>
</evidence>
<dbReference type="Pfam" id="PF00005">
    <property type="entry name" value="ABC_tran"/>
    <property type="match status" value="1"/>
</dbReference>
<gene>
    <name evidence="9" type="ORF">VEZ01S_33_00460</name>
</gene>
<keyword evidence="10" id="KW-1185">Reference proteome</keyword>
<evidence type="ECO:0000256" key="7">
    <source>
        <dbReference type="ARBA" id="ARBA00023136"/>
    </source>
</evidence>
<dbReference type="InterPro" id="IPR017871">
    <property type="entry name" value="ABC_transporter-like_CS"/>
</dbReference>
<evidence type="ECO:0000256" key="4">
    <source>
        <dbReference type="ARBA" id="ARBA00022475"/>
    </source>
</evidence>
<dbReference type="InterPro" id="IPR003593">
    <property type="entry name" value="AAA+_ATPase"/>
</dbReference>
<dbReference type="InterPro" id="IPR003439">
    <property type="entry name" value="ABC_transporter-like_ATP-bd"/>
</dbReference>
<name>U3CGK4_9VIBR</name>
<sequence>MIELKDIQVTFNPGTILENRALRGVDLVVPEHEFLTVIGSNGAGKSTLLGAVTGETPMVGGNVIIDNIDVTRRSVDQRASLCARVFQDPLAGTCGDLTIEENMALAYRRGHRRGWNLALSSKRRKLFQDRIAILGLGLEDRLGDSIGLLSGGQRQAVSLVMATLSDSKLLLLDEHTAALDPRMAAFVIDLTKTVIKEFNLTAMMVTHSMKDALACGDRTVMLHQGEIVLDVAGEQRAHMGVPDLLEMFSKVRGEELSDDGLLLSS</sequence>
<proteinExistence type="inferred from homology"/>
<dbReference type="GO" id="GO:0005524">
    <property type="term" value="F:ATP binding"/>
    <property type="evidence" value="ECO:0007669"/>
    <property type="project" value="UniProtKB-KW"/>
</dbReference>
<comment type="caution">
    <text evidence="9">The sequence shown here is derived from an EMBL/GenBank/DDBJ whole genome shotgun (WGS) entry which is preliminary data.</text>
</comment>
<dbReference type="PANTHER" id="PTHR42788">
    <property type="entry name" value="TAURINE IMPORT ATP-BINDING PROTEIN-RELATED"/>
    <property type="match status" value="1"/>
</dbReference>
<dbReference type="GO" id="GO:0005886">
    <property type="term" value="C:plasma membrane"/>
    <property type="evidence" value="ECO:0007669"/>
    <property type="project" value="UniProtKB-SubCell"/>
</dbReference>
<evidence type="ECO:0000313" key="9">
    <source>
        <dbReference type="EMBL" id="GAD80344.1"/>
    </source>
</evidence>
<dbReference type="Proteomes" id="UP000016562">
    <property type="component" value="Unassembled WGS sequence"/>
</dbReference>
<evidence type="ECO:0000256" key="3">
    <source>
        <dbReference type="ARBA" id="ARBA00022448"/>
    </source>
</evidence>
<evidence type="ECO:0000256" key="1">
    <source>
        <dbReference type="ARBA" id="ARBA00004202"/>
    </source>
</evidence>
<organism evidence="9 10">
    <name type="scientific">Vibrio ezurae NBRC 102218</name>
    <dbReference type="NCBI Taxonomy" id="1219080"/>
    <lineage>
        <taxon>Bacteria</taxon>
        <taxon>Pseudomonadati</taxon>
        <taxon>Pseudomonadota</taxon>
        <taxon>Gammaproteobacteria</taxon>
        <taxon>Vibrionales</taxon>
        <taxon>Vibrionaceae</taxon>
        <taxon>Vibrio</taxon>
    </lineage>
</organism>
<evidence type="ECO:0000313" key="10">
    <source>
        <dbReference type="Proteomes" id="UP000016562"/>
    </source>
</evidence>
<dbReference type="AlphaFoldDB" id="U3CGK4"/>
<protein>
    <submittedName>
        <fullName evidence="9">Putative ABC transporter ATP-binding protein</fullName>
    </submittedName>
</protein>
<keyword evidence="4" id="KW-1003">Cell membrane</keyword>
<dbReference type="EMBL" id="BATM01000033">
    <property type="protein sequence ID" value="GAD80344.1"/>
    <property type="molecule type" value="Genomic_DNA"/>
</dbReference>
<evidence type="ECO:0000256" key="2">
    <source>
        <dbReference type="ARBA" id="ARBA00005417"/>
    </source>
</evidence>
<dbReference type="SMART" id="SM00382">
    <property type="entry name" value="AAA"/>
    <property type="match status" value="1"/>
</dbReference>
<dbReference type="InterPro" id="IPR050166">
    <property type="entry name" value="ABC_transporter_ATP-bind"/>
</dbReference>
<keyword evidence="5" id="KW-0547">Nucleotide-binding</keyword>
<dbReference type="RefSeq" id="WP_021714052.1">
    <property type="nucleotide sequence ID" value="NZ_BATM01000033.1"/>
</dbReference>
<dbReference type="SUPFAM" id="SSF52540">
    <property type="entry name" value="P-loop containing nucleoside triphosphate hydrolases"/>
    <property type="match status" value="1"/>
</dbReference>
<dbReference type="PANTHER" id="PTHR42788:SF7">
    <property type="entry name" value="NITRATE ABC TRANSPORTER ATP-BINDING PROTEIN"/>
    <property type="match status" value="1"/>
</dbReference>
<keyword evidence="3" id="KW-0813">Transport</keyword>
<keyword evidence="6 9" id="KW-0067">ATP-binding</keyword>
<dbReference type="GO" id="GO:0016887">
    <property type="term" value="F:ATP hydrolysis activity"/>
    <property type="evidence" value="ECO:0007669"/>
    <property type="project" value="InterPro"/>
</dbReference>
<comment type="subcellular location">
    <subcellularLocation>
        <location evidence="1">Cell membrane</location>
        <topology evidence="1">Peripheral membrane protein</topology>
    </subcellularLocation>
</comment>
<evidence type="ECO:0000256" key="5">
    <source>
        <dbReference type="ARBA" id="ARBA00022741"/>
    </source>
</evidence>
<dbReference type="PROSITE" id="PS50893">
    <property type="entry name" value="ABC_TRANSPORTER_2"/>
    <property type="match status" value="1"/>
</dbReference>
<dbReference type="STRING" id="1219080.VEZ01S_33_00460"/>
<feature type="domain" description="ABC transporter" evidence="8">
    <location>
        <begin position="2"/>
        <end position="249"/>
    </location>
</feature>
<accession>U3CGK4</accession>
<reference evidence="9 10" key="1">
    <citation type="submission" date="2013-09" db="EMBL/GenBank/DDBJ databases">
        <title>Whole genome shotgun sequence of Vibrio ezurae NBRC 102218.</title>
        <authorList>
            <person name="Yoshida I."/>
            <person name="Hosoyama A."/>
            <person name="Numata M."/>
            <person name="Hashimoto M."/>
            <person name="Hosoyama Y."/>
            <person name="Tsuchikane K."/>
            <person name="Noguchi M."/>
            <person name="Hirakata S."/>
            <person name="Ichikawa N."/>
            <person name="Ohji S."/>
            <person name="Yamazoe A."/>
            <person name="Fujita N."/>
        </authorList>
    </citation>
    <scope>NUCLEOTIDE SEQUENCE [LARGE SCALE GENOMIC DNA]</scope>
    <source>
        <strain evidence="9 10">NBRC 102218</strain>
    </source>
</reference>
<dbReference type="InterPro" id="IPR027417">
    <property type="entry name" value="P-loop_NTPase"/>
</dbReference>
<evidence type="ECO:0000259" key="8">
    <source>
        <dbReference type="PROSITE" id="PS50893"/>
    </source>
</evidence>